<organism evidence="2 3">
    <name type="scientific">Araneus ventricosus</name>
    <name type="common">Orbweaver spider</name>
    <name type="synonym">Epeira ventricosa</name>
    <dbReference type="NCBI Taxonomy" id="182803"/>
    <lineage>
        <taxon>Eukaryota</taxon>
        <taxon>Metazoa</taxon>
        <taxon>Ecdysozoa</taxon>
        <taxon>Arthropoda</taxon>
        <taxon>Chelicerata</taxon>
        <taxon>Arachnida</taxon>
        <taxon>Araneae</taxon>
        <taxon>Araneomorphae</taxon>
        <taxon>Entelegynae</taxon>
        <taxon>Araneoidea</taxon>
        <taxon>Araneidae</taxon>
        <taxon>Araneus</taxon>
    </lineage>
</organism>
<dbReference type="OrthoDB" id="10613802at2759"/>
<gene>
    <name evidence="2" type="ORF">AVEN_255906_1</name>
</gene>
<feature type="compositionally biased region" description="Polar residues" evidence="1">
    <location>
        <begin position="410"/>
        <end position="427"/>
    </location>
</feature>
<feature type="region of interest" description="Disordered" evidence="1">
    <location>
        <begin position="371"/>
        <end position="427"/>
    </location>
</feature>
<comment type="caution">
    <text evidence="2">The sequence shown here is derived from an EMBL/GenBank/DDBJ whole genome shotgun (WGS) entry which is preliminary data.</text>
</comment>
<reference evidence="2 3" key="1">
    <citation type="journal article" date="2019" name="Sci. Rep.">
        <title>Orb-weaving spider Araneus ventricosus genome elucidates the spidroin gene catalogue.</title>
        <authorList>
            <person name="Kono N."/>
            <person name="Nakamura H."/>
            <person name="Ohtoshi R."/>
            <person name="Moran D.A.P."/>
            <person name="Shinohara A."/>
            <person name="Yoshida Y."/>
            <person name="Fujiwara M."/>
            <person name="Mori M."/>
            <person name="Tomita M."/>
            <person name="Arakawa K."/>
        </authorList>
    </citation>
    <scope>NUCLEOTIDE SEQUENCE [LARGE SCALE GENOMIC DNA]</scope>
</reference>
<evidence type="ECO:0000256" key="1">
    <source>
        <dbReference type="SAM" id="MobiDB-lite"/>
    </source>
</evidence>
<protein>
    <submittedName>
        <fullName evidence="2">Uncharacterized protein</fullName>
    </submittedName>
</protein>
<keyword evidence="3" id="KW-1185">Reference proteome</keyword>
<accession>A0A4Y2PAZ2</accession>
<evidence type="ECO:0000313" key="3">
    <source>
        <dbReference type="Proteomes" id="UP000499080"/>
    </source>
</evidence>
<dbReference type="AlphaFoldDB" id="A0A4Y2PAZ2"/>
<dbReference type="Proteomes" id="UP000499080">
    <property type="component" value="Unassembled WGS sequence"/>
</dbReference>
<proteinExistence type="predicted"/>
<feature type="compositionally biased region" description="Polar residues" evidence="1">
    <location>
        <begin position="371"/>
        <end position="401"/>
    </location>
</feature>
<name>A0A4Y2PAZ2_ARAVE</name>
<dbReference type="EMBL" id="BGPR01011008">
    <property type="protein sequence ID" value="GBN49145.1"/>
    <property type="molecule type" value="Genomic_DNA"/>
</dbReference>
<sequence>MQLEDVSHFGNFSSENLVINQSTNSMKMLSVPPSVDKAHDCSNSENTQSLLCKIKLTNPQLTKNNIFSYDNSLIHNSSHTYGSPSKMGRSLNEDDARNKLKSRTGCTLPNDCTRDTVNQNVILEKLHNGTPPKRFNGNLKKESAQRNSSVICVETLNQDSSFHNENNAYLDSLGDGSQLSSRKCVRKTKPDVKLKSQQIKEKLKTALASPVYEQCLQTIKLEPIKIKKALSSINRVCKARTIEQFRTFSHLKRIMPSGKNSPHRTRVSCSVNTGAKSACIKSWNKVPFRYQSRKCFFPLSGSRQAESGLVLSDSPYKTLRATFNQNGLDTSPIQFQESDFITTDTPYQSAVEIGELNDEGFAALETDIYEGQQNGSLPSPNANSPWDSSLMNGNQPDSGYLSNYDRDGGHQQQTSTMRGSPISSTCSPESWDNIVDHQEPELLKPASIHREDSSQIILLFPKDLNRRENGINGMYKDYNREQNQGCIVTRDETWVLSCHLKTLMFGRHSGTDEEVETTVNNWLLSQVVEFYEEDIEKLVVEYVNV</sequence>
<evidence type="ECO:0000313" key="2">
    <source>
        <dbReference type="EMBL" id="GBN49145.1"/>
    </source>
</evidence>